<dbReference type="PANTHER" id="PTHR30294">
    <property type="entry name" value="MEMBRANE COMPONENT OF ABC TRANSPORTER YHHJ-RELATED"/>
    <property type="match status" value="1"/>
</dbReference>
<feature type="transmembrane region" description="Helical" evidence="8">
    <location>
        <begin position="198"/>
        <end position="220"/>
    </location>
</feature>
<dbReference type="InterPro" id="IPR047817">
    <property type="entry name" value="ABC2_TM_bact-type"/>
</dbReference>
<dbReference type="OrthoDB" id="161250at2"/>
<feature type="transmembrane region" description="Helical" evidence="8">
    <location>
        <begin position="21"/>
        <end position="42"/>
    </location>
</feature>
<evidence type="ECO:0000313" key="10">
    <source>
        <dbReference type="EMBL" id="SER99235.1"/>
    </source>
</evidence>
<dbReference type="Pfam" id="PF12698">
    <property type="entry name" value="ABC2_membrane_3"/>
    <property type="match status" value="1"/>
</dbReference>
<feature type="transmembrane region" description="Helical" evidence="8">
    <location>
        <begin position="359"/>
        <end position="383"/>
    </location>
</feature>
<comment type="similarity">
    <text evidence="2">Belongs to the ABC-2 integral membrane protein family.</text>
</comment>
<dbReference type="Proteomes" id="UP000199019">
    <property type="component" value="Unassembled WGS sequence"/>
</dbReference>
<dbReference type="InterPro" id="IPR013525">
    <property type="entry name" value="ABC2_TM"/>
</dbReference>
<evidence type="ECO:0000256" key="3">
    <source>
        <dbReference type="ARBA" id="ARBA00022448"/>
    </source>
</evidence>
<evidence type="ECO:0000259" key="9">
    <source>
        <dbReference type="PROSITE" id="PS51012"/>
    </source>
</evidence>
<reference evidence="11" key="1">
    <citation type="submission" date="2016-10" db="EMBL/GenBank/DDBJ databases">
        <authorList>
            <person name="Varghese N."/>
            <person name="Submissions S."/>
        </authorList>
    </citation>
    <scope>NUCLEOTIDE SEQUENCE [LARGE SCALE GENOMIC DNA]</scope>
    <source>
        <strain evidence="11">CGMCC 1.6963</strain>
    </source>
</reference>
<proteinExistence type="inferred from homology"/>
<evidence type="ECO:0000256" key="5">
    <source>
        <dbReference type="ARBA" id="ARBA00022692"/>
    </source>
</evidence>
<dbReference type="GO" id="GO:0140359">
    <property type="term" value="F:ABC-type transporter activity"/>
    <property type="evidence" value="ECO:0007669"/>
    <property type="project" value="InterPro"/>
</dbReference>
<protein>
    <submittedName>
        <fullName evidence="10">ABC-2 type transport system permease protein</fullName>
    </submittedName>
</protein>
<accession>A0A1H9TQ45</accession>
<dbReference type="PANTHER" id="PTHR30294:SF38">
    <property type="entry name" value="TRANSPORT PERMEASE PROTEIN"/>
    <property type="match status" value="1"/>
</dbReference>
<keyword evidence="11" id="KW-1185">Reference proteome</keyword>
<comment type="subcellular location">
    <subcellularLocation>
        <location evidence="1">Cell membrane</location>
        <topology evidence="1">Multi-pass membrane protein</topology>
    </subcellularLocation>
</comment>
<keyword evidence="6 8" id="KW-1133">Transmembrane helix</keyword>
<name>A0A1H9TQ45_9MICO</name>
<evidence type="ECO:0000256" key="7">
    <source>
        <dbReference type="ARBA" id="ARBA00023136"/>
    </source>
</evidence>
<dbReference type="GO" id="GO:0005886">
    <property type="term" value="C:plasma membrane"/>
    <property type="evidence" value="ECO:0007669"/>
    <property type="project" value="UniProtKB-SubCell"/>
</dbReference>
<dbReference type="RefSeq" id="WP_091757143.1">
    <property type="nucleotide sequence ID" value="NZ_FOHB01000002.1"/>
</dbReference>
<dbReference type="Gene3D" id="3.40.1710.10">
    <property type="entry name" value="abc type-2 transporter like domain"/>
    <property type="match status" value="1"/>
</dbReference>
<feature type="transmembrane region" description="Helical" evidence="8">
    <location>
        <begin position="278"/>
        <end position="300"/>
    </location>
</feature>
<feature type="transmembrane region" description="Helical" evidence="8">
    <location>
        <begin position="250"/>
        <end position="272"/>
    </location>
</feature>
<feature type="domain" description="ABC transmembrane type-2" evidence="9">
    <location>
        <begin position="164"/>
        <end position="387"/>
    </location>
</feature>
<keyword evidence="7 8" id="KW-0472">Membrane</keyword>
<dbReference type="InterPro" id="IPR051449">
    <property type="entry name" value="ABC-2_transporter_component"/>
</dbReference>
<keyword evidence="3" id="KW-0813">Transport</keyword>
<keyword evidence="4" id="KW-1003">Cell membrane</keyword>
<dbReference type="STRING" id="587636.SAMN05216199_1708"/>
<evidence type="ECO:0000313" key="11">
    <source>
        <dbReference type="Proteomes" id="UP000199019"/>
    </source>
</evidence>
<evidence type="ECO:0000256" key="8">
    <source>
        <dbReference type="SAM" id="Phobius"/>
    </source>
</evidence>
<evidence type="ECO:0000256" key="1">
    <source>
        <dbReference type="ARBA" id="ARBA00004651"/>
    </source>
</evidence>
<gene>
    <name evidence="10" type="ORF">SAMN05216199_1708</name>
</gene>
<evidence type="ECO:0000256" key="4">
    <source>
        <dbReference type="ARBA" id="ARBA00022475"/>
    </source>
</evidence>
<dbReference type="AlphaFoldDB" id="A0A1H9TQ45"/>
<dbReference type="PROSITE" id="PS51012">
    <property type="entry name" value="ABC_TM2"/>
    <property type="match status" value="1"/>
</dbReference>
<feature type="transmembrane region" description="Helical" evidence="8">
    <location>
        <begin position="312"/>
        <end position="334"/>
    </location>
</feature>
<organism evidence="10 11">
    <name type="scientific">Pedococcus cremeus</name>
    <dbReference type="NCBI Taxonomy" id="587636"/>
    <lineage>
        <taxon>Bacteria</taxon>
        <taxon>Bacillati</taxon>
        <taxon>Actinomycetota</taxon>
        <taxon>Actinomycetes</taxon>
        <taxon>Micrococcales</taxon>
        <taxon>Intrasporangiaceae</taxon>
        <taxon>Pedococcus</taxon>
    </lineage>
</organism>
<keyword evidence="5 8" id="KW-0812">Transmembrane</keyword>
<dbReference type="EMBL" id="FOHB01000002">
    <property type="protein sequence ID" value="SER99235.1"/>
    <property type="molecule type" value="Genomic_DNA"/>
</dbReference>
<sequence length="390" mass="40173">MRTSPVVVIALKDLRQRLRDRSALVLGLIAPLAVAWLVSAAFGSTQTFHMDVGVVDRDRGQVAAAFESFLRSPELRDLVTVTVVPSEAEARSKVDAGTLDTAFVVPEGFSSAVLAGGGRPLTVLGSVDTSVATQVSRSLASSFTAQLEAVRLSVATAVDAGAPHAQAAALAQAAARIRPPETVAAQSASTRSIDAISYYAPGMGIFFMLFAISFGSRGFFLERAGGTMERLVAAPITPSAVLLGKSLATFVYGVASLGTVAVFTSLVFGAYWGPVPAVVALVVALALVLVGLTALVIAVARTERQAEGLSSILVFGLVLLGGNFIFISAAPPLLRSLSLLTPNGWALRAFTDLAGGADWTAAVTPVLVLLAFAAATGGAAVLLRRRVVTP</sequence>
<evidence type="ECO:0000256" key="2">
    <source>
        <dbReference type="ARBA" id="ARBA00007783"/>
    </source>
</evidence>
<evidence type="ECO:0000256" key="6">
    <source>
        <dbReference type="ARBA" id="ARBA00022989"/>
    </source>
</evidence>